<comment type="caution">
    <text evidence="4">The sequence shown here is derived from an EMBL/GenBank/DDBJ whole genome shotgun (WGS) entry which is preliminary data.</text>
</comment>
<dbReference type="SUPFAM" id="SSF53850">
    <property type="entry name" value="Periplasmic binding protein-like II"/>
    <property type="match status" value="1"/>
</dbReference>
<dbReference type="InterPro" id="IPR050490">
    <property type="entry name" value="Bact_solute-bd_prot1"/>
</dbReference>
<name>A0A229UX75_9BACL</name>
<accession>A0A229UX75</accession>
<comment type="similarity">
    <text evidence="1">Belongs to the bacterial solute-binding protein 1 family.</text>
</comment>
<dbReference type="PANTHER" id="PTHR43649">
    <property type="entry name" value="ARABINOSE-BINDING PROTEIN-RELATED"/>
    <property type="match status" value="1"/>
</dbReference>
<proteinExistence type="inferred from homology"/>
<evidence type="ECO:0000256" key="2">
    <source>
        <dbReference type="ARBA" id="ARBA00022448"/>
    </source>
</evidence>
<dbReference type="EMBL" id="NMQW01000002">
    <property type="protein sequence ID" value="OXM87963.1"/>
    <property type="molecule type" value="Genomic_DNA"/>
</dbReference>
<dbReference type="AlphaFoldDB" id="A0A229UX75"/>
<dbReference type="PANTHER" id="PTHR43649:SF12">
    <property type="entry name" value="DIACETYLCHITOBIOSE BINDING PROTEIN DASA"/>
    <property type="match status" value="1"/>
</dbReference>
<dbReference type="OrthoDB" id="3928382at2"/>
<keyword evidence="5" id="KW-1185">Reference proteome</keyword>
<dbReference type="GO" id="GO:0055085">
    <property type="term" value="P:transmembrane transport"/>
    <property type="evidence" value="ECO:0007669"/>
    <property type="project" value="InterPro"/>
</dbReference>
<organism evidence="4 5">
    <name type="scientific">Paenibacillus rigui</name>
    <dbReference type="NCBI Taxonomy" id="554312"/>
    <lineage>
        <taxon>Bacteria</taxon>
        <taxon>Bacillati</taxon>
        <taxon>Bacillota</taxon>
        <taxon>Bacilli</taxon>
        <taxon>Bacillales</taxon>
        <taxon>Paenibacillaceae</taxon>
        <taxon>Paenibacillus</taxon>
    </lineage>
</organism>
<dbReference type="PROSITE" id="PS01037">
    <property type="entry name" value="SBP_BACTERIAL_1"/>
    <property type="match status" value="1"/>
</dbReference>
<keyword evidence="3" id="KW-0732">Signal</keyword>
<evidence type="ECO:0000313" key="4">
    <source>
        <dbReference type="EMBL" id="OXM87963.1"/>
    </source>
</evidence>
<gene>
    <name evidence="4" type="ORF">CF651_02360</name>
</gene>
<dbReference type="InterPro" id="IPR006059">
    <property type="entry name" value="SBP"/>
</dbReference>
<dbReference type="RefSeq" id="WP_094013213.1">
    <property type="nucleotide sequence ID" value="NZ_NMQW01000002.1"/>
</dbReference>
<reference evidence="4 5" key="1">
    <citation type="submission" date="2017-07" db="EMBL/GenBank/DDBJ databases">
        <title>Genome sequencing and assembly of Paenibacillus rigui.</title>
        <authorList>
            <person name="Mayilraj S."/>
        </authorList>
    </citation>
    <scope>NUCLEOTIDE SEQUENCE [LARGE SCALE GENOMIC DNA]</scope>
    <source>
        <strain evidence="4 5">JCM 16352</strain>
    </source>
</reference>
<dbReference type="Pfam" id="PF13416">
    <property type="entry name" value="SBP_bac_8"/>
    <property type="match status" value="1"/>
</dbReference>
<protein>
    <submittedName>
        <fullName evidence="4">ABC transporter substrate-binding protein</fullName>
    </submittedName>
</protein>
<evidence type="ECO:0000313" key="5">
    <source>
        <dbReference type="Proteomes" id="UP000215509"/>
    </source>
</evidence>
<dbReference type="InterPro" id="IPR006061">
    <property type="entry name" value="SBP_1_CS"/>
</dbReference>
<dbReference type="Gene3D" id="3.40.190.10">
    <property type="entry name" value="Periplasmic binding protein-like II"/>
    <property type="match status" value="1"/>
</dbReference>
<evidence type="ECO:0000256" key="3">
    <source>
        <dbReference type="ARBA" id="ARBA00022729"/>
    </source>
</evidence>
<evidence type="ECO:0000256" key="1">
    <source>
        <dbReference type="ARBA" id="ARBA00008520"/>
    </source>
</evidence>
<keyword evidence="2" id="KW-0813">Transport</keyword>
<dbReference type="Proteomes" id="UP000215509">
    <property type="component" value="Unassembled WGS sequence"/>
</dbReference>
<sequence length="450" mass="50714">MSTSGSKFLTIAVSLTLLAGCEQGLGANPAAGGVDNKPSNASPENELFIYTVNPPFYAKEENFDKQIGQFLKKKFPDITIKHVHWDNPGRQYKDLIAAGTVPDLVFDNTRMNVQRWIIDNDLQYDIRDLIKKYNFDTTKLNPALMAQMSNLRKDGSIYGLPFNNNDFVLFYNKDIFDKFGVDYPKNGMTYDEIYEMAKKLTRVEGEITYKGFSQNPGHYMNYNQLSQSPLSLTEDKASLSSPEWKKIVDNLRRFYDIPANQFDTVETFATKGNIAMAVATVDHLVTYHEQNKSLNFDIVSVPSFSEAPDTRYQPNVYSMYITKQSKKKDLAFQVMAALLSEEHQIELAKEGVIVPMESKAVQEAFGKNLPQMRGKNTSAIFHGKTAMPPAARADGLLWYDVPMQNVFAPLIFKESKDSVTALRMIEEQSTKAIETNKAAKADLDKAAAKK</sequence>
<dbReference type="PROSITE" id="PS51257">
    <property type="entry name" value="PROKAR_LIPOPROTEIN"/>
    <property type="match status" value="1"/>
</dbReference>